<accession>A0A0E9PKA7</accession>
<dbReference type="AlphaFoldDB" id="A0A0E9PKA7"/>
<evidence type="ECO:0000256" key="1">
    <source>
        <dbReference type="SAM" id="MobiDB-lite"/>
    </source>
</evidence>
<name>A0A0E9PKA7_ANGAN</name>
<feature type="compositionally biased region" description="Low complexity" evidence="1">
    <location>
        <begin position="23"/>
        <end position="39"/>
    </location>
</feature>
<proteinExistence type="predicted"/>
<dbReference type="EMBL" id="GBXM01104057">
    <property type="protein sequence ID" value="JAH04520.1"/>
    <property type="molecule type" value="Transcribed_RNA"/>
</dbReference>
<sequence>MALSSRNLSNSSLVTPSLSAGVTSTSADSHLSTSSRVVL</sequence>
<feature type="region of interest" description="Disordered" evidence="1">
    <location>
        <begin position="1"/>
        <end position="39"/>
    </location>
</feature>
<protein>
    <submittedName>
        <fullName evidence="2">Uncharacterized protein</fullName>
    </submittedName>
</protein>
<evidence type="ECO:0000313" key="2">
    <source>
        <dbReference type="EMBL" id="JAH04520.1"/>
    </source>
</evidence>
<reference evidence="2" key="1">
    <citation type="submission" date="2014-11" db="EMBL/GenBank/DDBJ databases">
        <authorList>
            <person name="Amaro Gonzalez C."/>
        </authorList>
    </citation>
    <scope>NUCLEOTIDE SEQUENCE</scope>
</reference>
<feature type="compositionally biased region" description="Low complexity" evidence="1">
    <location>
        <begin position="1"/>
        <end position="13"/>
    </location>
</feature>
<organism evidence="2">
    <name type="scientific">Anguilla anguilla</name>
    <name type="common">European freshwater eel</name>
    <name type="synonym">Muraena anguilla</name>
    <dbReference type="NCBI Taxonomy" id="7936"/>
    <lineage>
        <taxon>Eukaryota</taxon>
        <taxon>Metazoa</taxon>
        <taxon>Chordata</taxon>
        <taxon>Craniata</taxon>
        <taxon>Vertebrata</taxon>
        <taxon>Euteleostomi</taxon>
        <taxon>Actinopterygii</taxon>
        <taxon>Neopterygii</taxon>
        <taxon>Teleostei</taxon>
        <taxon>Anguilliformes</taxon>
        <taxon>Anguillidae</taxon>
        <taxon>Anguilla</taxon>
    </lineage>
</organism>
<reference evidence="2" key="2">
    <citation type="journal article" date="2015" name="Fish Shellfish Immunol.">
        <title>Early steps in the European eel (Anguilla anguilla)-Vibrio vulnificus interaction in the gills: Role of the RtxA13 toxin.</title>
        <authorList>
            <person name="Callol A."/>
            <person name="Pajuelo D."/>
            <person name="Ebbesson L."/>
            <person name="Teles M."/>
            <person name="MacKenzie S."/>
            <person name="Amaro C."/>
        </authorList>
    </citation>
    <scope>NUCLEOTIDE SEQUENCE</scope>
</reference>